<protein>
    <submittedName>
        <fullName evidence="1">Uncharacterized protein</fullName>
    </submittedName>
</protein>
<accession>A0A016WI51</accession>
<organism evidence="1 2">
    <name type="scientific">Ancylostoma ceylanicum</name>
    <dbReference type="NCBI Taxonomy" id="53326"/>
    <lineage>
        <taxon>Eukaryota</taxon>
        <taxon>Metazoa</taxon>
        <taxon>Ecdysozoa</taxon>
        <taxon>Nematoda</taxon>
        <taxon>Chromadorea</taxon>
        <taxon>Rhabditida</taxon>
        <taxon>Rhabditina</taxon>
        <taxon>Rhabditomorpha</taxon>
        <taxon>Strongyloidea</taxon>
        <taxon>Ancylostomatidae</taxon>
        <taxon>Ancylostomatinae</taxon>
        <taxon>Ancylostoma</taxon>
    </lineage>
</organism>
<reference evidence="2" key="1">
    <citation type="journal article" date="2015" name="Nat. Genet.">
        <title>The genome and transcriptome of the zoonotic hookworm Ancylostoma ceylanicum identify infection-specific gene families.</title>
        <authorList>
            <person name="Schwarz E.M."/>
            <person name="Hu Y."/>
            <person name="Antoshechkin I."/>
            <person name="Miller M.M."/>
            <person name="Sternberg P.W."/>
            <person name="Aroian R.V."/>
        </authorList>
    </citation>
    <scope>NUCLEOTIDE SEQUENCE</scope>
    <source>
        <strain evidence="2">HY135</strain>
    </source>
</reference>
<comment type="caution">
    <text evidence="1">The sequence shown here is derived from an EMBL/GenBank/DDBJ whole genome shotgun (WGS) entry which is preliminary data.</text>
</comment>
<dbReference type="Proteomes" id="UP000024635">
    <property type="component" value="Unassembled WGS sequence"/>
</dbReference>
<sequence length="114" mass="12356">MPGLYAHEKCTSKKQTAGNINATGVRTFARTSSGCPTPLFSVSKGRWLVQILGYMCPSGRSFNITSATYVGRFSCNCISASEPYYPTRSLVIATATQSSKLEASPTFRFESADH</sequence>
<evidence type="ECO:0000313" key="2">
    <source>
        <dbReference type="Proteomes" id="UP000024635"/>
    </source>
</evidence>
<gene>
    <name evidence="1" type="primary">Acey_s0702.g1663</name>
    <name evidence="1" type="ORF">Y032_0702g1663</name>
</gene>
<dbReference type="AlphaFoldDB" id="A0A016WI51"/>
<name>A0A016WI51_9BILA</name>
<evidence type="ECO:0000313" key="1">
    <source>
        <dbReference type="EMBL" id="EYC38683.1"/>
    </source>
</evidence>
<proteinExistence type="predicted"/>
<dbReference type="EMBL" id="JARK01000302">
    <property type="protein sequence ID" value="EYC38683.1"/>
    <property type="molecule type" value="Genomic_DNA"/>
</dbReference>
<keyword evidence="2" id="KW-1185">Reference proteome</keyword>